<dbReference type="EMBL" id="MU155365">
    <property type="protein sequence ID" value="KAF9474711.1"/>
    <property type="molecule type" value="Genomic_DNA"/>
</dbReference>
<evidence type="ECO:0000313" key="2">
    <source>
        <dbReference type="Proteomes" id="UP000807469"/>
    </source>
</evidence>
<gene>
    <name evidence="1" type="ORF">BDN70DRAFT_815181</name>
</gene>
<evidence type="ECO:0000313" key="1">
    <source>
        <dbReference type="EMBL" id="KAF9474711.1"/>
    </source>
</evidence>
<organism evidence="1 2">
    <name type="scientific">Pholiota conissans</name>
    <dbReference type="NCBI Taxonomy" id="109636"/>
    <lineage>
        <taxon>Eukaryota</taxon>
        <taxon>Fungi</taxon>
        <taxon>Dikarya</taxon>
        <taxon>Basidiomycota</taxon>
        <taxon>Agaricomycotina</taxon>
        <taxon>Agaricomycetes</taxon>
        <taxon>Agaricomycetidae</taxon>
        <taxon>Agaricales</taxon>
        <taxon>Agaricineae</taxon>
        <taxon>Strophariaceae</taxon>
        <taxon>Pholiota</taxon>
    </lineage>
</organism>
<accession>A0A9P6CPI6</accession>
<dbReference type="AlphaFoldDB" id="A0A9P6CPI6"/>
<protein>
    <submittedName>
        <fullName evidence="1">Uncharacterized protein</fullName>
    </submittedName>
</protein>
<feature type="non-terminal residue" evidence="1">
    <location>
        <position position="1"/>
    </location>
</feature>
<dbReference type="OrthoDB" id="3027520at2759"/>
<keyword evidence="2" id="KW-1185">Reference proteome</keyword>
<sequence>PDSTTKVRKEDIVDSLWMNSTERGKMRLGKWVHSFDVLTSEDILADLMLIPFTTRVHDALMAHLNMFKSLLDSPETKPSECVPAKRRLEVHKKHSMDNIPYVGSLTLTEKAQISNWFETNLSRDPGMRHMWMELLSLAHAYTVFLTMLFKLNSKRVMLNDVEVLEKAWTLQLTGTPFVLMSIDVDRDCLYQLEEEMFESSSRTGIAGHCQWGLDEGDHQFWNLYDGIPAH</sequence>
<name>A0A9P6CPI6_9AGAR</name>
<dbReference type="Proteomes" id="UP000807469">
    <property type="component" value="Unassembled WGS sequence"/>
</dbReference>
<comment type="caution">
    <text evidence="1">The sequence shown here is derived from an EMBL/GenBank/DDBJ whole genome shotgun (WGS) entry which is preliminary data.</text>
</comment>
<reference evidence="1" key="1">
    <citation type="submission" date="2020-11" db="EMBL/GenBank/DDBJ databases">
        <authorList>
            <consortium name="DOE Joint Genome Institute"/>
            <person name="Ahrendt S."/>
            <person name="Riley R."/>
            <person name="Andreopoulos W."/>
            <person name="Labutti K."/>
            <person name="Pangilinan J."/>
            <person name="Ruiz-Duenas F.J."/>
            <person name="Barrasa J.M."/>
            <person name="Sanchez-Garcia M."/>
            <person name="Camarero S."/>
            <person name="Miyauchi S."/>
            <person name="Serrano A."/>
            <person name="Linde D."/>
            <person name="Babiker R."/>
            <person name="Drula E."/>
            <person name="Ayuso-Fernandez I."/>
            <person name="Pacheco R."/>
            <person name="Padilla G."/>
            <person name="Ferreira P."/>
            <person name="Barriuso J."/>
            <person name="Kellner H."/>
            <person name="Castanera R."/>
            <person name="Alfaro M."/>
            <person name="Ramirez L."/>
            <person name="Pisabarro A.G."/>
            <person name="Kuo A."/>
            <person name="Tritt A."/>
            <person name="Lipzen A."/>
            <person name="He G."/>
            <person name="Yan M."/>
            <person name="Ng V."/>
            <person name="Cullen D."/>
            <person name="Martin F."/>
            <person name="Rosso M.-N."/>
            <person name="Henrissat B."/>
            <person name="Hibbett D."/>
            <person name="Martinez A.T."/>
            <person name="Grigoriev I.V."/>
        </authorList>
    </citation>
    <scope>NUCLEOTIDE SEQUENCE</scope>
    <source>
        <strain evidence="1">CIRM-BRFM 674</strain>
    </source>
</reference>
<proteinExistence type="predicted"/>